<protein>
    <submittedName>
        <fullName evidence="3">EF hand</fullName>
    </submittedName>
</protein>
<dbReference type="Pfam" id="PF13202">
    <property type="entry name" value="EF-hand_5"/>
    <property type="match status" value="2"/>
</dbReference>
<dbReference type="OrthoDB" id="7858466at2"/>
<keyword evidence="4" id="KW-1185">Reference proteome</keyword>
<dbReference type="InterPro" id="IPR002048">
    <property type="entry name" value="EF_hand_dom"/>
</dbReference>
<keyword evidence="1" id="KW-0732">Signal</keyword>
<organism evidence="3 4">
    <name type="scientific">Palleronia pelagia</name>
    <dbReference type="NCBI Taxonomy" id="387096"/>
    <lineage>
        <taxon>Bacteria</taxon>
        <taxon>Pseudomonadati</taxon>
        <taxon>Pseudomonadota</taxon>
        <taxon>Alphaproteobacteria</taxon>
        <taxon>Rhodobacterales</taxon>
        <taxon>Roseobacteraceae</taxon>
        <taxon>Palleronia</taxon>
    </lineage>
</organism>
<dbReference type="PROSITE" id="PS50222">
    <property type="entry name" value="EF_HAND_2"/>
    <property type="match status" value="1"/>
</dbReference>
<dbReference type="EMBL" id="FOCM01000001">
    <property type="protein sequence ID" value="SEM66577.1"/>
    <property type="molecule type" value="Genomic_DNA"/>
</dbReference>
<dbReference type="InterPro" id="IPR018247">
    <property type="entry name" value="EF_Hand_1_Ca_BS"/>
</dbReference>
<feature type="chain" id="PRO_5011789078" evidence="1">
    <location>
        <begin position="21"/>
        <end position="159"/>
    </location>
</feature>
<dbReference type="GO" id="GO:0005509">
    <property type="term" value="F:calcium ion binding"/>
    <property type="evidence" value="ECO:0007669"/>
    <property type="project" value="InterPro"/>
</dbReference>
<feature type="domain" description="EF-hand" evidence="2">
    <location>
        <begin position="118"/>
        <end position="153"/>
    </location>
</feature>
<evidence type="ECO:0000313" key="4">
    <source>
        <dbReference type="Proteomes" id="UP000199372"/>
    </source>
</evidence>
<sequence>MIRCSLALATAILLGLPAVAQAPADAAQAQIELIGFAIDTNHDQAISPDELAAYGDVVFETLDRDGDERLVLDEIASFRLGMTEIAEFRGRQQAYDTAQAIIFDIFDRDSDGVIAPDEHKNGFDRAFDFADLDGDGTLTMDEYSRGFIYNIAMRAALAG</sequence>
<dbReference type="InterPro" id="IPR011992">
    <property type="entry name" value="EF-hand-dom_pair"/>
</dbReference>
<feature type="signal peptide" evidence="1">
    <location>
        <begin position="1"/>
        <end position="20"/>
    </location>
</feature>
<dbReference type="RefSeq" id="WP_091842915.1">
    <property type="nucleotide sequence ID" value="NZ_FOCM01000001.1"/>
</dbReference>
<reference evidence="4" key="1">
    <citation type="submission" date="2016-10" db="EMBL/GenBank/DDBJ databases">
        <authorList>
            <person name="Varghese N."/>
            <person name="Submissions S."/>
        </authorList>
    </citation>
    <scope>NUCLEOTIDE SEQUENCE [LARGE SCALE GENOMIC DNA]</scope>
    <source>
        <strain evidence="4">DSM 26893</strain>
    </source>
</reference>
<accession>A0A1H8AAI4</accession>
<name>A0A1H8AAI4_9RHOB</name>
<dbReference type="Gene3D" id="1.10.238.10">
    <property type="entry name" value="EF-hand"/>
    <property type="match status" value="1"/>
</dbReference>
<dbReference type="SUPFAM" id="SSF47473">
    <property type="entry name" value="EF-hand"/>
    <property type="match status" value="1"/>
</dbReference>
<gene>
    <name evidence="3" type="ORF">SAMN04488011_10145</name>
</gene>
<dbReference type="PROSITE" id="PS00018">
    <property type="entry name" value="EF_HAND_1"/>
    <property type="match status" value="2"/>
</dbReference>
<evidence type="ECO:0000259" key="2">
    <source>
        <dbReference type="PROSITE" id="PS50222"/>
    </source>
</evidence>
<dbReference type="Proteomes" id="UP000199372">
    <property type="component" value="Unassembled WGS sequence"/>
</dbReference>
<evidence type="ECO:0000313" key="3">
    <source>
        <dbReference type="EMBL" id="SEM66577.1"/>
    </source>
</evidence>
<evidence type="ECO:0000256" key="1">
    <source>
        <dbReference type="SAM" id="SignalP"/>
    </source>
</evidence>
<dbReference type="AlphaFoldDB" id="A0A1H8AAI4"/>
<proteinExistence type="predicted"/>